<evidence type="ECO:0000313" key="1">
    <source>
        <dbReference type="EMBL" id="GFQ95565.1"/>
    </source>
</evidence>
<dbReference type="Proteomes" id="UP000887116">
    <property type="component" value="Unassembled WGS sequence"/>
</dbReference>
<proteinExistence type="predicted"/>
<dbReference type="EMBL" id="BMAO01004585">
    <property type="protein sequence ID" value="GFQ95565.1"/>
    <property type="molecule type" value="Genomic_DNA"/>
</dbReference>
<reference evidence="1" key="1">
    <citation type="submission" date="2020-07" db="EMBL/GenBank/DDBJ databases">
        <title>Multicomponent nature underlies the extraordinary mechanical properties of spider dragline silk.</title>
        <authorList>
            <person name="Kono N."/>
            <person name="Nakamura H."/>
            <person name="Mori M."/>
            <person name="Yoshida Y."/>
            <person name="Ohtoshi R."/>
            <person name="Malay A.D."/>
            <person name="Moran D.A.P."/>
            <person name="Tomita M."/>
            <person name="Numata K."/>
            <person name="Arakawa K."/>
        </authorList>
    </citation>
    <scope>NUCLEOTIDE SEQUENCE</scope>
</reference>
<accession>A0A8X6J7U8</accession>
<comment type="caution">
    <text evidence="1">The sequence shown here is derived from an EMBL/GenBank/DDBJ whole genome shotgun (WGS) entry which is preliminary data.</text>
</comment>
<evidence type="ECO:0000313" key="2">
    <source>
        <dbReference type="Proteomes" id="UP000887116"/>
    </source>
</evidence>
<gene>
    <name evidence="1" type="primary">AVEN_47942_1</name>
    <name evidence="1" type="ORF">TNCT_305841</name>
</gene>
<protein>
    <submittedName>
        <fullName evidence="1">Uncharacterized protein</fullName>
    </submittedName>
</protein>
<organism evidence="1 2">
    <name type="scientific">Trichonephila clavata</name>
    <name type="common">Joro spider</name>
    <name type="synonym">Nephila clavata</name>
    <dbReference type="NCBI Taxonomy" id="2740835"/>
    <lineage>
        <taxon>Eukaryota</taxon>
        <taxon>Metazoa</taxon>
        <taxon>Ecdysozoa</taxon>
        <taxon>Arthropoda</taxon>
        <taxon>Chelicerata</taxon>
        <taxon>Arachnida</taxon>
        <taxon>Araneae</taxon>
        <taxon>Araneomorphae</taxon>
        <taxon>Entelegynae</taxon>
        <taxon>Araneoidea</taxon>
        <taxon>Nephilidae</taxon>
        <taxon>Trichonephila</taxon>
    </lineage>
</organism>
<dbReference type="AlphaFoldDB" id="A0A8X6J7U8"/>
<keyword evidence="2" id="KW-1185">Reference proteome</keyword>
<name>A0A8X6J7U8_TRICU</name>
<dbReference type="OrthoDB" id="6434828at2759"/>
<sequence>MQRVTMSYLLDHIKNGFVTIQPYVVVRDSHLLEGDSFGVLEEGIWSPHPLEPADRKQSVLHGHVLWKAQAVIFPALRHEDVCYVRLQDIKDACD</sequence>